<dbReference type="VEuPathDB" id="FungiDB:F4678DRAFT_441131"/>
<accession>A0A9W8TMJ1</accession>
<name>A0A9W8TMJ1_9PEZI</name>
<evidence type="ECO:0000313" key="1">
    <source>
        <dbReference type="EMBL" id="KAJ3569591.1"/>
    </source>
</evidence>
<reference evidence="1" key="1">
    <citation type="submission" date="2022-07" db="EMBL/GenBank/DDBJ databases">
        <title>Genome Sequence of Xylaria arbuscula.</title>
        <authorList>
            <person name="Buettner E."/>
        </authorList>
    </citation>
    <scope>NUCLEOTIDE SEQUENCE</scope>
    <source>
        <strain evidence="1">VT107</strain>
    </source>
</reference>
<sequence>MADVVGKEYDAQAANYDIALTPAIRLESELFISALGDAPGAEILDLAGGSGIKARLAMDVGAAVVDIVDISPGMMREGKKVEEALNRNVMRWFEADISKPLDQLVPKIDSPSFE</sequence>
<dbReference type="Proteomes" id="UP001148614">
    <property type="component" value="Unassembled WGS sequence"/>
</dbReference>
<proteinExistence type="predicted"/>
<evidence type="ECO:0000313" key="2">
    <source>
        <dbReference type="Proteomes" id="UP001148614"/>
    </source>
</evidence>
<dbReference type="Gene3D" id="3.40.50.150">
    <property type="entry name" value="Vaccinia Virus protein VP39"/>
    <property type="match status" value="1"/>
</dbReference>
<dbReference type="SUPFAM" id="SSF53335">
    <property type="entry name" value="S-adenosyl-L-methionine-dependent methyltransferases"/>
    <property type="match status" value="1"/>
</dbReference>
<dbReference type="InterPro" id="IPR029063">
    <property type="entry name" value="SAM-dependent_MTases_sf"/>
</dbReference>
<dbReference type="AlphaFoldDB" id="A0A9W8TMJ1"/>
<evidence type="ECO:0008006" key="3">
    <source>
        <dbReference type="Google" id="ProtNLM"/>
    </source>
</evidence>
<dbReference type="CDD" id="cd02440">
    <property type="entry name" value="AdoMet_MTases"/>
    <property type="match status" value="1"/>
</dbReference>
<dbReference type="EMBL" id="JANPWZ010001018">
    <property type="protein sequence ID" value="KAJ3569591.1"/>
    <property type="molecule type" value="Genomic_DNA"/>
</dbReference>
<organism evidence="1 2">
    <name type="scientific">Xylaria arbuscula</name>
    <dbReference type="NCBI Taxonomy" id="114810"/>
    <lineage>
        <taxon>Eukaryota</taxon>
        <taxon>Fungi</taxon>
        <taxon>Dikarya</taxon>
        <taxon>Ascomycota</taxon>
        <taxon>Pezizomycotina</taxon>
        <taxon>Sordariomycetes</taxon>
        <taxon>Xylariomycetidae</taxon>
        <taxon>Xylariales</taxon>
        <taxon>Xylariaceae</taxon>
        <taxon>Xylaria</taxon>
    </lineage>
</organism>
<gene>
    <name evidence="1" type="ORF">NPX13_g6029</name>
</gene>
<keyword evidence="2" id="KW-1185">Reference proteome</keyword>
<dbReference type="Pfam" id="PF01209">
    <property type="entry name" value="Ubie_methyltran"/>
    <property type="match status" value="1"/>
</dbReference>
<comment type="caution">
    <text evidence="1">The sequence shown here is derived from an EMBL/GenBank/DDBJ whole genome shotgun (WGS) entry which is preliminary data.</text>
</comment>
<protein>
    <recommendedName>
        <fullName evidence="3">Methyltransferase domain-containing protein</fullName>
    </recommendedName>
</protein>